<feature type="compositionally biased region" description="Basic and acidic residues" evidence="1">
    <location>
        <begin position="94"/>
        <end position="106"/>
    </location>
</feature>
<evidence type="ECO:0000256" key="1">
    <source>
        <dbReference type="SAM" id="MobiDB-lite"/>
    </source>
</evidence>
<dbReference type="AlphaFoldDB" id="A0A1F7YQS0"/>
<feature type="region of interest" description="Disordered" evidence="1">
    <location>
        <begin position="1"/>
        <end position="30"/>
    </location>
</feature>
<reference evidence="2 3" key="1">
    <citation type="journal article" date="2016" name="Nat. Commun.">
        <title>Thousands of microbial genomes shed light on interconnected biogeochemical processes in an aquifer system.</title>
        <authorList>
            <person name="Anantharaman K."/>
            <person name="Brown C.T."/>
            <person name="Hug L.A."/>
            <person name="Sharon I."/>
            <person name="Castelle C.J."/>
            <person name="Probst A.J."/>
            <person name="Thomas B.C."/>
            <person name="Singh A."/>
            <person name="Wilkins M.J."/>
            <person name="Karaoz U."/>
            <person name="Brodie E.L."/>
            <person name="Williams K.H."/>
            <person name="Hubbard S.S."/>
            <person name="Banfield J.F."/>
        </authorList>
    </citation>
    <scope>NUCLEOTIDE SEQUENCE [LARGE SCALE GENOMIC DNA]</scope>
</reference>
<feature type="compositionally biased region" description="Basic and acidic residues" evidence="1">
    <location>
        <begin position="1"/>
        <end position="14"/>
    </location>
</feature>
<name>A0A1F7YQS0_9BACT</name>
<sequence>MSENPPERPDRLPEQEDGVDTQQLTKVAGADTVDISGGKTLVNRPEATEAGFAAEIGVEPESRVDQAAMGPGNKKGPELVKAVRAYQAVLGEKGSGEKTVDPRTNDPEIPFDATTAMKPVDPDQS</sequence>
<dbReference type="EMBL" id="MGGM01000023">
    <property type="protein sequence ID" value="OGM28895.1"/>
    <property type="molecule type" value="Genomic_DNA"/>
</dbReference>
<comment type="caution">
    <text evidence="2">The sequence shown here is derived from an EMBL/GenBank/DDBJ whole genome shotgun (WGS) entry which is preliminary data.</text>
</comment>
<accession>A0A1F7YQS0</accession>
<dbReference type="Proteomes" id="UP000177263">
    <property type="component" value="Unassembled WGS sequence"/>
</dbReference>
<organism evidence="2 3">
    <name type="scientific">Candidatus Woesebacteria bacterium RIFCSPHIGHO2_01_FULL_41_10</name>
    <dbReference type="NCBI Taxonomy" id="1802500"/>
    <lineage>
        <taxon>Bacteria</taxon>
        <taxon>Candidatus Woeseibacteriota</taxon>
    </lineage>
</organism>
<protein>
    <submittedName>
        <fullName evidence="2">Uncharacterized protein</fullName>
    </submittedName>
</protein>
<proteinExistence type="predicted"/>
<evidence type="ECO:0000313" key="2">
    <source>
        <dbReference type="EMBL" id="OGM28895.1"/>
    </source>
</evidence>
<evidence type="ECO:0000313" key="3">
    <source>
        <dbReference type="Proteomes" id="UP000177263"/>
    </source>
</evidence>
<gene>
    <name evidence="2" type="ORF">A2801_02960</name>
</gene>
<feature type="region of interest" description="Disordered" evidence="1">
    <location>
        <begin position="93"/>
        <end position="125"/>
    </location>
</feature>
<dbReference type="STRING" id="1802500.A2801_02960"/>